<dbReference type="Proteomes" id="UP001058860">
    <property type="component" value="Chromosome"/>
</dbReference>
<keyword evidence="2" id="KW-1185">Reference proteome</keyword>
<evidence type="ECO:0000313" key="2">
    <source>
        <dbReference type="Proteomes" id="UP001058860"/>
    </source>
</evidence>
<evidence type="ECO:0000313" key="1">
    <source>
        <dbReference type="EMBL" id="UUY05610.1"/>
    </source>
</evidence>
<organism evidence="1 2">
    <name type="scientific">Svornostia abyssi</name>
    <dbReference type="NCBI Taxonomy" id="2898438"/>
    <lineage>
        <taxon>Bacteria</taxon>
        <taxon>Bacillati</taxon>
        <taxon>Actinomycetota</taxon>
        <taxon>Thermoleophilia</taxon>
        <taxon>Solirubrobacterales</taxon>
        <taxon>Baekduiaceae</taxon>
        <taxon>Svornostia</taxon>
    </lineage>
</organism>
<sequence length="103" mass="11109">MRTPQPHPCADDRDQVREFVETVLRTGFMLTDLLGNILDAMPDDAFPGESPAEVLVEMLTGSIRPVADAAGPHAVLDATALLGAMADRTLIDLRAAAELARRR</sequence>
<proteinExistence type="predicted"/>
<protein>
    <submittedName>
        <fullName evidence="1">Uncharacterized protein</fullName>
    </submittedName>
</protein>
<dbReference type="RefSeq" id="WP_353866055.1">
    <property type="nucleotide sequence ID" value="NZ_CP088295.1"/>
</dbReference>
<gene>
    <name evidence="1" type="ORF">LRS13_08860</name>
</gene>
<reference evidence="2" key="1">
    <citation type="submission" date="2021-11" db="EMBL/GenBank/DDBJ databases">
        <title>Cultivation dependent microbiological survey of springs from the worlds oldest radium mine currently devoted to the extraction of radon-saturated water.</title>
        <authorList>
            <person name="Kapinusova G."/>
            <person name="Smrhova T."/>
            <person name="Strejcek M."/>
            <person name="Suman J."/>
            <person name="Jani K."/>
            <person name="Pajer P."/>
            <person name="Uhlik O."/>
        </authorList>
    </citation>
    <scope>NUCLEOTIDE SEQUENCE [LARGE SCALE GENOMIC DNA]</scope>
    <source>
        <strain evidence="2">J379</strain>
    </source>
</reference>
<dbReference type="EMBL" id="CP088295">
    <property type="protein sequence ID" value="UUY05610.1"/>
    <property type="molecule type" value="Genomic_DNA"/>
</dbReference>
<name>A0ABY5PM26_9ACTN</name>
<accession>A0ABY5PM26</accession>